<dbReference type="OrthoDB" id="100367at2"/>
<evidence type="ECO:0000256" key="3">
    <source>
        <dbReference type="ARBA" id="ARBA00022777"/>
    </source>
</evidence>
<dbReference type="InterPro" id="IPR017441">
    <property type="entry name" value="Protein_kinase_ATP_BS"/>
</dbReference>
<dbReference type="STRING" id="234267.Acid_3593"/>
<accession>Q020S4</accession>
<dbReference type="Gene3D" id="2.120.10.30">
    <property type="entry name" value="TolB, C-terminal domain"/>
    <property type="match status" value="4"/>
</dbReference>
<dbReference type="HOGENOM" id="CLU_012906_0_0_0"/>
<dbReference type="Gene3D" id="3.30.200.20">
    <property type="entry name" value="Phosphorylase Kinase, domain 1"/>
    <property type="match status" value="1"/>
</dbReference>
<keyword evidence="3 8" id="KW-0418">Kinase</keyword>
<evidence type="ECO:0000256" key="4">
    <source>
        <dbReference type="ARBA" id="ARBA00022840"/>
    </source>
</evidence>
<keyword evidence="1" id="KW-0808">Transferase</keyword>
<evidence type="ECO:0000313" key="8">
    <source>
        <dbReference type="EMBL" id="ABJ84565.1"/>
    </source>
</evidence>
<dbReference type="eggNOG" id="COG0823">
    <property type="taxonomic scope" value="Bacteria"/>
</dbReference>
<dbReference type="KEGG" id="sus:Acid_3593"/>
<evidence type="ECO:0000259" key="7">
    <source>
        <dbReference type="PROSITE" id="PS50011"/>
    </source>
</evidence>
<dbReference type="Gene3D" id="1.10.510.10">
    <property type="entry name" value="Transferase(Phosphotransferase) domain 1"/>
    <property type="match status" value="1"/>
</dbReference>
<dbReference type="eggNOG" id="COG0515">
    <property type="taxonomic scope" value="Bacteria"/>
</dbReference>
<sequence>MLGKSIAHYLVVERLGQGGMGVVYKARDSHLDRFVALKVLPPERVADPERKRRFVQEAKAASALNHPNIIHIYDIAKDGDIDYIAMELIEGRTLASVIGQRGLRTEQILKYGTQVADALAKSHGAGVIHRDLKPTNIMVTDAGLIKVLDFGLAKLADNATDEFAPTRTVRADEIHTEDGTVMGTLAYMSPEQAQGKQVDGRSDIFSLGAVLYEMAAGRSAFWRDSRASTMAAILRDDPVPLPAEVGAGLRGVIGRCLVKEPSERYQQATEVRAALEAIRDSSTEQTAAPATRRRRPRLAWLAAGGAALGILGAAWWMGGYGASAPQLSGLRLASTFAGSHRSATFSPDGSMIAFLNTANGPAQIWVKNLAQGDPIQITSGNLPAVQPHWSPKNDQIVFSRQGQGIWSVPPLGGTPRQLIRPGRNPNFSGDGERLVFERGHQIWVARTDGSEARRVEGVPEWYYGMDSLPALSAHGEWIAFSRPQIGPHGDLWVIPSAGGKARRLTFDTRISTGPVWTPDDQWIIYSSMRGGSFTLWRVAAAGGKPEALTTGAGEDTDAAISSDGRHLIYTNARNTWKLALLDLATGKQKELMERRNGLAFPSFSPDGERIAFMQVAAGDPQIFTIRRDGTEMRQMTLGKGEINGLPRWSADGAFVYYYRAYPTPSFRKVPAAGGADTEVIAGWSWETHNAAQEDPGGGRLAYTLNQKNNQVATLVREIASGKETRLSEILDNPRWSPDGTALVGTMADQGVIRICPVAGGACTGVAKGSLPVWESTGAKIYFWRHRPETAGQYLWSIDLKTREEKELAALGSFSQVESFYDISRSGQVITTPFREGRTELWMADLKRQGWAAH</sequence>
<dbReference type="PANTHER" id="PTHR43289">
    <property type="entry name" value="MITOGEN-ACTIVATED PROTEIN KINASE KINASE KINASE 20-RELATED"/>
    <property type="match status" value="1"/>
</dbReference>
<dbReference type="InParanoid" id="Q020S4"/>
<dbReference type="PROSITE" id="PS00107">
    <property type="entry name" value="PROTEIN_KINASE_ATP"/>
    <property type="match status" value="1"/>
</dbReference>
<dbReference type="PROSITE" id="PS00108">
    <property type="entry name" value="PROTEIN_KINASE_ST"/>
    <property type="match status" value="1"/>
</dbReference>
<dbReference type="PANTHER" id="PTHR43289:SF6">
    <property type="entry name" value="SERINE_THREONINE-PROTEIN KINASE NEKL-3"/>
    <property type="match status" value="1"/>
</dbReference>
<dbReference type="SUPFAM" id="SSF56112">
    <property type="entry name" value="Protein kinase-like (PK-like)"/>
    <property type="match status" value="1"/>
</dbReference>
<dbReference type="GO" id="GO:0004674">
    <property type="term" value="F:protein serine/threonine kinase activity"/>
    <property type="evidence" value="ECO:0007669"/>
    <property type="project" value="UniProtKB-KW"/>
</dbReference>
<organism evidence="8">
    <name type="scientific">Solibacter usitatus (strain Ellin6076)</name>
    <dbReference type="NCBI Taxonomy" id="234267"/>
    <lineage>
        <taxon>Bacteria</taxon>
        <taxon>Pseudomonadati</taxon>
        <taxon>Acidobacteriota</taxon>
        <taxon>Terriglobia</taxon>
        <taxon>Bryobacterales</taxon>
        <taxon>Solibacteraceae</taxon>
        <taxon>Candidatus Solibacter</taxon>
    </lineage>
</organism>
<feature type="binding site" evidence="5">
    <location>
        <position position="38"/>
    </location>
    <ligand>
        <name>ATP</name>
        <dbReference type="ChEBI" id="CHEBI:30616"/>
    </ligand>
</feature>
<dbReference type="AlphaFoldDB" id="Q020S4"/>
<dbReference type="CDD" id="cd14014">
    <property type="entry name" value="STKc_PknB_like"/>
    <property type="match status" value="1"/>
</dbReference>
<keyword evidence="6" id="KW-0472">Membrane</keyword>
<keyword evidence="2 5" id="KW-0547">Nucleotide-binding</keyword>
<dbReference type="Pfam" id="PF07676">
    <property type="entry name" value="PD40"/>
    <property type="match status" value="2"/>
</dbReference>
<feature type="transmembrane region" description="Helical" evidence="6">
    <location>
        <begin position="298"/>
        <end position="318"/>
    </location>
</feature>
<keyword evidence="8" id="KW-0723">Serine/threonine-protein kinase</keyword>
<dbReference type="InterPro" id="IPR008271">
    <property type="entry name" value="Ser/Thr_kinase_AS"/>
</dbReference>
<keyword evidence="6" id="KW-1133">Transmembrane helix</keyword>
<evidence type="ECO:0000256" key="5">
    <source>
        <dbReference type="PROSITE-ProRule" id="PRU10141"/>
    </source>
</evidence>
<evidence type="ECO:0000256" key="2">
    <source>
        <dbReference type="ARBA" id="ARBA00022741"/>
    </source>
</evidence>
<dbReference type="SMART" id="SM00220">
    <property type="entry name" value="S_TKc"/>
    <property type="match status" value="1"/>
</dbReference>
<dbReference type="SUPFAM" id="SSF82171">
    <property type="entry name" value="DPP6 N-terminal domain-like"/>
    <property type="match status" value="2"/>
</dbReference>
<name>Q020S4_SOLUE</name>
<dbReference type="Pfam" id="PF00069">
    <property type="entry name" value="Pkinase"/>
    <property type="match status" value="1"/>
</dbReference>
<dbReference type="PROSITE" id="PS50011">
    <property type="entry name" value="PROTEIN_KINASE_DOM"/>
    <property type="match status" value="1"/>
</dbReference>
<dbReference type="InterPro" id="IPR011042">
    <property type="entry name" value="6-blade_b-propeller_TolB-like"/>
</dbReference>
<dbReference type="InterPro" id="IPR000719">
    <property type="entry name" value="Prot_kinase_dom"/>
</dbReference>
<dbReference type="GO" id="GO:0005524">
    <property type="term" value="F:ATP binding"/>
    <property type="evidence" value="ECO:0007669"/>
    <property type="project" value="UniProtKB-UniRule"/>
</dbReference>
<protein>
    <submittedName>
        <fullName evidence="8">Serine/threonine protein kinase</fullName>
    </submittedName>
</protein>
<keyword evidence="6" id="KW-0812">Transmembrane</keyword>
<reference evidence="8" key="1">
    <citation type="submission" date="2006-10" db="EMBL/GenBank/DDBJ databases">
        <title>Complete sequence of Solibacter usitatus Ellin6076.</title>
        <authorList>
            <consortium name="US DOE Joint Genome Institute"/>
            <person name="Copeland A."/>
            <person name="Lucas S."/>
            <person name="Lapidus A."/>
            <person name="Barry K."/>
            <person name="Detter J.C."/>
            <person name="Glavina del Rio T."/>
            <person name="Hammon N."/>
            <person name="Israni S."/>
            <person name="Dalin E."/>
            <person name="Tice H."/>
            <person name="Pitluck S."/>
            <person name="Thompson L.S."/>
            <person name="Brettin T."/>
            <person name="Bruce D."/>
            <person name="Han C."/>
            <person name="Tapia R."/>
            <person name="Gilna P."/>
            <person name="Schmutz J."/>
            <person name="Larimer F."/>
            <person name="Land M."/>
            <person name="Hauser L."/>
            <person name="Kyrpides N."/>
            <person name="Mikhailova N."/>
            <person name="Janssen P.H."/>
            <person name="Kuske C.R."/>
            <person name="Richardson P."/>
        </authorList>
    </citation>
    <scope>NUCLEOTIDE SEQUENCE</scope>
    <source>
        <strain evidence="8">Ellin6076</strain>
    </source>
</reference>
<dbReference type="EMBL" id="CP000473">
    <property type="protein sequence ID" value="ABJ84565.1"/>
    <property type="molecule type" value="Genomic_DNA"/>
</dbReference>
<proteinExistence type="predicted"/>
<feature type="domain" description="Protein kinase" evidence="7">
    <location>
        <begin position="9"/>
        <end position="278"/>
    </location>
</feature>
<dbReference type="InterPro" id="IPR011009">
    <property type="entry name" value="Kinase-like_dom_sf"/>
</dbReference>
<dbReference type="Pfam" id="PF26549">
    <property type="entry name" value="Tricorn_N"/>
    <property type="match status" value="1"/>
</dbReference>
<gene>
    <name evidence="8" type="ordered locus">Acid_3593</name>
</gene>
<evidence type="ECO:0000256" key="1">
    <source>
        <dbReference type="ARBA" id="ARBA00022679"/>
    </source>
</evidence>
<dbReference type="SUPFAM" id="SSF69304">
    <property type="entry name" value="Tricorn protease N-terminal domain"/>
    <property type="match status" value="1"/>
</dbReference>
<dbReference type="InterPro" id="IPR011659">
    <property type="entry name" value="WD40"/>
</dbReference>
<keyword evidence="4 5" id="KW-0067">ATP-binding</keyword>
<evidence type="ECO:0000256" key="6">
    <source>
        <dbReference type="SAM" id="Phobius"/>
    </source>
</evidence>